<evidence type="ECO:0000313" key="2">
    <source>
        <dbReference type="Proteomes" id="UP001186974"/>
    </source>
</evidence>
<sequence>MDSAINAVRGRYLALQAPQQPPSALDAALAVTGGGDDDEDYEPEYPTEDAEQLINKLDNSASDGLGLERRQSMPLGPFKLEQPPPLTDQETAEWSKGTVQRVFGVISALDETVVTAKPPKAGLNRLAANTYDRDAWVTVVSRLASRAPAGLEGDDDDAVKKEGVVKVSRNGTFELSNAVREALNLYIIQDFRRRIDLAISWLNEEWYADMIRAKEKGDDASSSSSSSSDGEIPQHYEKWMLAMLDAMLPYLDAKDKLLIRFLSEIPGLGKEVLDRVKRLASDPERVPLAVSAIHYLILLRPPVREICIDALEDLWRNYDDAKGATAKLLQKWRPHVLQEVPNGTSAGVEVKEESKMSLTAET</sequence>
<name>A0ACC3DML0_9PEZI</name>
<dbReference type="Proteomes" id="UP001186974">
    <property type="component" value="Unassembled WGS sequence"/>
</dbReference>
<accession>A0ACC3DML0</accession>
<comment type="caution">
    <text evidence="1">The sequence shown here is derived from an EMBL/GenBank/DDBJ whole genome shotgun (WGS) entry which is preliminary data.</text>
</comment>
<keyword evidence="2" id="KW-1185">Reference proteome</keyword>
<dbReference type="EMBL" id="JAWDJW010002542">
    <property type="protein sequence ID" value="KAK3077753.1"/>
    <property type="molecule type" value="Genomic_DNA"/>
</dbReference>
<protein>
    <submittedName>
        <fullName evidence="1">Uncharacterized protein</fullName>
    </submittedName>
</protein>
<proteinExistence type="predicted"/>
<evidence type="ECO:0000313" key="1">
    <source>
        <dbReference type="EMBL" id="KAK3077753.1"/>
    </source>
</evidence>
<gene>
    <name evidence="1" type="ORF">LTS18_009407</name>
</gene>
<organism evidence="1 2">
    <name type="scientific">Coniosporium uncinatum</name>
    <dbReference type="NCBI Taxonomy" id="93489"/>
    <lineage>
        <taxon>Eukaryota</taxon>
        <taxon>Fungi</taxon>
        <taxon>Dikarya</taxon>
        <taxon>Ascomycota</taxon>
        <taxon>Pezizomycotina</taxon>
        <taxon>Dothideomycetes</taxon>
        <taxon>Dothideomycetes incertae sedis</taxon>
        <taxon>Coniosporium</taxon>
    </lineage>
</organism>
<reference evidence="1" key="1">
    <citation type="submission" date="2024-09" db="EMBL/GenBank/DDBJ databases">
        <title>Black Yeasts Isolated from many extreme environments.</title>
        <authorList>
            <person name="Coleine C."/>
            <person name="Stajich J.E."/>
            <person name="Selbmann L."/>
        </authorList>
    </citation>
    <scope>NUCLEOTIDE SEQUENCE</scope>
    <source>
        <strain evidence="1">CCFEE 5737</strain>
    </source>
</reference>